<sequence length="164" mass="18937">MAPREAVEIFMRMTLPPDRFATATSPFLVNHECWSDMALLVNYSGPLQLNEGDIPILWHDIRGRVQGLRQTWRTLQHRDRIISPFLVNNIPVTPYANATTKMTSNHVIRLWDSEAPPNLEYCYIVDLLMRDDDLYSAAFRRGKLTIEQLEALRAGGGDRRWLGR</sequence>
<dbReference type="EMBL" id="PQIB02000002">
    <property type="protein sequence ID" value="RLN34517.1"/>
    <property type="molecule type" value="Genomic_DNA"/>
</dbReference>
<dbReference type="AlphaFoldDB" id="A0A3L6TAJ8"/>
<gene>
    <name evidence="1" type="ORF">C2845_PM03G13700</name>
</gene>
<evidence type="ECO:0000313" key="2">
    <source>
        <dbReference type="Proteomes" id="UP000275267"/>
    </source>
</evidence>
<accession>A0A3L6TAJ8</accession>
<keyword evidence="2" id="KW-1185">Reference proteome</keyword>
<dbReference type="OrthoDB" id="3645574at2759"/>
<name>A0A3L6TAJ8_PANMI</name>
<evidence type="ECO:0000313" key="1">
    <source>
        <dbReference type="EMBL" id="RLN34517.1"/>
    </source>
</evidence>
<proteinExistence type="predicted"/>
<protein>
    <submittedName>
        <fullName evidence="1">Uncharacterized protein</fullName>
    </submittedName>
</protein>
<dbReference type="Proteomes" id="UP000275267">
    <property type="component" value="Unassembled WGS sequence"/>
</dbReference>
<organism evidence="1 2">
    <name type="scientific">Panicum miliaceum</name>
    <name type="common">Proso millet</name>
    <name type="synonym">Broomcorn millet</name>
    <dbReference type="NCBI Taxonomy" id="4540"/>
    <lineage>
        <taxon>Eukaryota</taxon>
        <taxon>Viridiplantae</taxon>
        <taxon>Streptophyta</taxon>
        <taxon>Embryophyta</taxon>
        <taxon>Tracheophyta</taxon>
        <taxon>Spermatophyta</taxon>
        <taxon>Magnoliopsida</taxon>
        <taxon>Liliopsida</taxon>
        <taxon>Poales</taxon>
        <taxon>Poaceae</taxon>
        <taxon>PACMAD clade</taxon>
        <taxon>Panicoideae</taxon>
        <taxon>Panicodae</taxon>
        <taxon>Paniceae</taxon>
        <taxon>Panicinae</taxon>
        <taxon>Panicum</taxon>
        <taxon>Panicum sect. Panicum</taxon>
    </lineage>
</organism>
<reference evidence="2" key="1">
    <citation type="journal article" date="2019" name="Nat. Commun.">
        <title>The genome of broomcorn millet.</title>
        <authorList>
            <person name="Zou C."/>
            <person name="Miki D."/>
            <person name="Li D."/>
            <person name="Tang Q."/>
            <person name="Xiao L."/>
            <person name="Rajput S."/>
            <person name="Deng P."/>
            <person name="Jia W."/>
            <person name="Huang R."/>
            <person name="Zhang M."/>
            <person name="Sun Y."/>
            <person name="Hu J."/>
            <person name="Fu X."/>
            <person name="Schnable P.S."/>
            <person name="Li F."/>
            <person name="Zhang H."/>
            <person name="Feng B."/>
            <person name="Zhu X."/>
            <person name="Liu R."/>
            <person name="Schnable J.C."/>
            <person name="Zhu J.-K."/>
            <person name="Zhang H."/>
        </authorList>
    </citation>
    <scope>NUCLEOTIDE SEQUENCE [LARGE SCALE GENOMIC DNA]</scope>
</reference>
<comment type="caution">
    <text evidence="1">The sequence shown here is derived from an EMBL/GenBank/DDBJ whole genome shotgun (WGS) entry which is preliminary data.</text>
</comment>